<dbReference type="Proteomes" id="UP000054321">
    <property type="component" value="Unassembled WGS sequence"/>
</dbReference>
<dbReference type="OrthoDB" id="1859733at2759"/>
<gene>
    <name evidence="3" type="ORF">OIDMADRAFT_180844</name>
</gene>
<protein>
    <recommendedName>
        <fullName evidence="5">Malate dehydrogenase</fullName>
    </recommendedName>
</protein>
<evidence type="ECO:0008006" key="5">
    <source>
        <dbReference type="Google" id="ProtNLM"/>
    </source>
</evidence>
<accession>A0A0C3HEE5</accession>
<feature type="signal peptide" evidence="2">
    <location>
        <begin position="1"/>
        <end position="23"/>
    </location>
</feature>
<keyword evidence="4" id="KW-1185">Reference proteome</keyword>
<name>A0A0C3HEE5_OIDMZ</name>
<reference evidence="4" key="2">
    <citation type="submission" date="2015-01" db="EMBL/GenBank/DDBJ databases">
        <title>Evolutionary Origins and Diversification of the Mycorrhizal Mutualists.</title>
        <authorList>
            <consortium name="DOE Joint Genome Institute"/>
            <consortium name="Mycorrhizal Genomics Consortium"/>
            <person name="Kohler A."/>
            <person name="Kuo A."/>
            <person name="Nagy L.G."/>
            <person name="Floudas D."/>
            <person name="Copeland A."/>
            <person name="Barry K.W."/>
            <person name="Cichocki N."/>
            <person name="Veneault-Fourrey C."/>
            <person name="LaButti K."/>
            <person name="Lindquist E.A."/>
            <person name="Lipzen A."/>
            <person name="Lundell T."/>
            <person name="Morin E."/>
            <person name="Murat C."/>
            <person name="Riley R."/>
            <person name="Ohm R."/>
            <person name="Sun H."/>
            <person name="Tunlid A."/>
            <person name="Henrissat B."/>
            <person name="Grigoriev I.V."/>
            <person name="Hibbett D.S."/>
            <person name="Martin F."/>
        </authorList>
    </citation>
    <scope>NUCLEOTIDE SEQUENCE [LARGE SCALE GENOMIC DNA]</scope>
    <source>
        <strain evidence="4">Zn</strain>
    </source>
</reference>
<evidence type="ECO:0000256" key="1">
    <source>
        <dbReference type="SAM" id="Phobius"/>
    </source>
</evidence>
<evidence type="ECO:0000256" key="2">
    <source>
        <dbReference type="SAM" id="SignalP"/>
    </source>
</evidence>
<keyword evidence="2" id="KW-0732">Signal</keyword>
<keyword evidence="1" id="KW-0812">Transmembrane</keyword>
<feature type="chain" id="PRO_5002165378" description="Malate dehydrogenase" evidence="2">
    <location>
        <begin position="24"/>
        <end position="278"/>
    </location>
</feature>
<keyword evidence="1" id="KW-0472">Membrane</keyword>
<evidence type="ECO:0000313" key="4">
    <source>
        <dbReference type="Proteomes" id="UP000054321"/>
    </source>
</evidence>
<dbReference type="Pfam" id="PF11937">
    <property type="entry name" value="DUF3455"/>
    <property type="match status" value="1"/>
</dbReference>
<dbReference type="InParanoid" id="A0A0C3HEE5"/>
<proteinExistence type="predicted"/>
<keyword evidence="1" id="KW-1133">Transmembrane helix</keyword>
<reference evidence="3 4" key="1">
    <citation type="submission" date="2014-04" db="EMBL/GenBank/DDBJ databases">
        <authorList>
            <consortium name="DOE Joint Genome Institute"/>
            <person name="Kuo A."/>
            <person name="Martino E."/>
            <person name="Perotto S."/>
            <person name="Kohler A."/>
            <person name="Nagy L.G."/>
            <person name="Floudas D."/>
            <person name="Copeland A."/>
            <person name="Barry K.W."/>
            <person name="Cichocki N."/>
            <person name="Veneault-Fourrey C."/>
            <person name="LaButti K."/>
            <person name="Lindquist E.A."/>
            <person name="Lipzen A."/>
            <person name="Lundell T."/>
            <person name="Morin E."/>
            <person name="Murat C."/>
            <person name="Sun H."/>
            <person name="Tunlid A."/>
            <person name="Henrissat B."/>
            <person name="Grigoriev I.V."/>
            <person name="Hibbett D.S."/>
            <person name="Martin F."/>
            <person name="Nordberg H.P."/>
            <person name="Cantor M.N."/>
            <person name="Hua S.X."/>
        </authorList>
    </citation>
    <scope>NUCLEOTIDE SEQUENCE [LARGE SCALE GENOMIC DNA]</scope>
    <source>
        <strain evidence="3 4">Zn</strain>
    </source>
</reference>
<dbReference type="PANTHER" id="PTHR35567">
    <property type="entry name" value="MALATE DEHYDROGENASE (AFU_ORTHOLOGUE AFUA_2G13800)"/>
    <property type="match status" value="1"/>
</dbReference>
<dbReference type="PANTHER" id="PTHR35567:SF3">
    <property type="entry name" value="MALATE DEHYDROGENASE"/>
    <property type="match status" value="1"/>
</dbReference>
<sequence length="278" mass="28220">MLSLRNTLSAFALSWIATQPVLAINGPNGNSINIPGTPASAVGTTTLLTPPSNMTIKHITIGHGIQNFTCASPSATPVAIGALANLYDVTSFALANETGLAGIPPIAAFQPVDFASNSSLTIAGFGTFPRIGNHFFTSAGVPTFAFPTLNELLSGKSLATINAPAGSNPGPAGTGATTWLDLGDKGGSIGLSGVYRILTAGGLPFKTCQGQNSTISVPYAASYWFLDLTDTSNTLAAGAASPSASASPAVHTNIAPRFHAANIFVVALVTFGLNAWLM</sequence>
<dbReference type="EMBL" id="KN832877">
    <property type="protein sequence ID" value="KIN00657.1"/>
    <property type="molecule type" value="Genomic_DNA"/>
</dbReference>
<evidence type="ECO:0000313" key="3">
    <source>
        <dbReference type="EMBL" id="KIN00657.1"/>
    </source>
</evidence>
<feature type="transmembrane region" description="Helical" evidence="1">
    <location>
        <begin position="258"/>
        <end position="277"/>
    </location>
</feature>
<organism evidence="3 4">
    <name type="scientific">Oidiodendron maius (strain Zn)</name>
    <dbReference type="NCBI Taxonomy" id="913774"/>
    <lineage>
        <taxon>Eukaryota</taxon>
        <taxon>Fungi</taxon>
        <taxon>Dikarya</taxon>
        <taxon>Ascomycota</taxon>
        <taxon>Pezizomycotina</taxon>
        <taxon>Leotiomycetes</taxon>
        <taxon>Leotiomycetes incertae sedis</taxon>
        <taxon>Myxotrichaceae</taxon>
        <taxon>Oidiodendron</taxon>
    </lineage>
</organism>
<dbReference type="HOGENOM" id="CLU_067863_1_0_1"/>
<dbReference type="InterPro" id="IPR021851">
    <property type="entry name" value="DUF3455"/>
</dbReference>
<dbReference type="AlphaFoldDB" id="A0A0C3HEE5"/>